<sequence>TNTSIYLPFLTNPKVAAVAHDILVSKKLTELQLKQKFRKRKVEEINTENLEKIKLNQEFATKHRILERKAVEITRKKIQKLKEYKKFSTYIPGSSRIKDIDSLIEFRNQLECIITKGNWELDLTPRSLIRHKQDPLYGKCSKRHQNIVKYQDIPVGEEWKLIPDSAKYVWKTPKECPLPKINVEQACNLISGNQILIIGDKLQFQLHELLLDFFHEGPVQCYGENACKDHLLCNITPDDPDNDRKKPAMRYVRNDILSHMKEPPIDVKDFQLSWTRFISHYNVFILNKGHHWQNDETFRNSLIDTILKLRNKSDKNLIIYRATTLGHLNCNNADRPLPAPPNATELENLPYHWGDIHRQNLIAKEIIEGLGGVFLDVESVMITRVDGHIGGRDCLRWCIPGPADVWLDLLFYTLSELL</sequence>
<organism evidence="1 2">
    <name type="scientific">Racocetra persica</name>
    <dbReference type="NCBI Taxonomy" id="160502"/>
    <lineage>
        <taxon>Eukaryota</taxon>
        <taxon>Fungi</taxon>
        <taxon>Fungi incertae sedis</taxon>
        <taxon>Mucoromycota</taxon>
        <taxon>Glomeromycotina</taxon>
        <taxon>Glomeromycetes</taxon>
        <taxon>Diversisporales</taxon>
        <taxon>Gigasporaceae</taxon>
        <taxon>Racocetra</taxon>
    </lineage>
</organism>
<accession>A0ACA9MNW3</accession>
<evidence type="ECO:0000313" key="2">
    <source>
        <dbReference type="Proteomes" id="UP000789920"/>
    </source>
</evidence>
<comment type="caution">
    <text evidence="1">The sequence shown here is derived from an EMBL/GenBank/DDBJ whole genome shotgun (WGS) entry which is preliminary data.</text>
</comment>
<evidence type="ECO:0000313" key="1">
    <source>
        <dbReference type="EMBL" id="CAG8602860.1"/>
    </source>
</evidence>
<feature type="non-terminal residue" evidence="1">
    <location>
        <position position="1"/>
    </location>
</feature>
<dbReference type="EMBL" id="CAJVQC010009297">
    <property type="protein sequence ID" value="CAG8602860.1"/>
    <property type="molecule type" value="Genomic_DNA"/>
</dbReference>
<name>A0ACA9MNW3_9GLOM</name>
<protein>
    <submittedName>
        <fullName evidence="1">6392_t:CDS:1</fullName>
    </submittedName>
</protein>
<dbReference type="Proteomes" id="UP000789920">
    <property type="component" value="Unassembled WGS sequence"/>
</dbReference>
<keyword evidence="2" id="KW-1185">Reference proteome</keyword>
<gene>
    <name evidence="1" type="ORF">RPERSI_LOCUS5989</name>
</gene>
<reference evidence="1" key="1">
    <citation type="submission" date="2021-06" db="EMBL/GenBank/DDBJ databases">
        <authorList>
            <person name="Kallberg Y."/>
            <person name="Tangrot J."/>
            <person name="Rosling A."/>
        </authorList>
    </citation>
    <scope>NUCLEOTIDE SEQUENCE</scope>
    <source>
        <strain evidence="1">MA461A</strain>
    </source>
</reference>
<proteinExistence type="predicted"/>